<dbReference type="AlphaFoldDB" id="A0A0M0JTW0"/>
<evidence type="ECO:0000313" key="1">
    <source>
        <dbReference type="EMBL" id="KOO29984.1"/>
    </source>
</evidence>
<dbReference type="OrthoDB" id="2161133at2759"/>
<gene>
    <name evidence="1" type="ORF">Ctob_006284</name>
</gene>
<name>A0A0M0JTW0_9EUKA</name>
<dbReference type="Gene3D" id="3.90.660.10">
    <property type="match status" value="1"/>
</dbReference>
<dbReference type="SUPFAM" id="SSF51905">
    <property type="entry name" value="FAD/NAD(P)-binding domain"/>
    <property type="match status" value="1"/>
</dbReference>
<dbReference type="Pfam" id="PF13450">
    <property type="entry name" value="NAD_binding_8"/>
    <property type="match status" value="1"/>
</dbReference>
<dbReference type="Proteomes" id="UP000037460">
    <property type="component" value="Unassembled WGS sequence"/>
</dbReference>
<dbReference type="PANTHER" id="PTHR16128">
    <property type="entry name" value="FAD/NAD(P)-BINDING OXIDOREDUCTASE FAMILY PROTEIN"/>
    <property type="match status" value="1"/>
</dbReference>
<protein>
    <submittedName>
        <fullName evidence="1">NAD fad-dependent oxidoreductase</fullName>
    </submittedName>
</protein>
<accession>A0A0M0JTW0</accession>
<evidence type="ECO:0000313" key="2">
    <source>
        <dbReference type="Proteomes" id="UP000037460"/>
    </source>
</evidence>
<organism evidence="1 2">
    <name type="scientific">Chrysochromulina tobinii</name>
    <dbReference type="NCBI Taxonomy" id="1460289"/>
    <lineage>
        <taxon>Eukaryota</taxon>
        <taxon>Haptista</taxon>
        <taxon>Haptophyta</taxon>
        <taxon>Prymnesiophyceae</taxon>
        <taxon>Prymnesiales</taxon>
        <taxon>Chrysochromulinaceae</taxon>
        <taxon>Chrysochromulina</taxon>
    </lineage>
</organism>
<proteinExistence type="predicted"/>
<dbReference type="PROSITE" id="PS51257">
    <property type="entry name" value="PROKAR_LIPOPROTEIN"/>
    <property type="match status" value="1"/>
</dbReference>
<dbReference type="PANTHER" id="PTHR16128:SF5">
    <property type="entry name" value="FAD_NAD(P)-BINDING OXIDOREDUCTASE FAMILY PROTEIN"/>
    <property type="match status" value="1"/>
</dbReference>
<keyword evidence="2" id="KW-1185">Reference proteome</keyword>
<dbReference type="EMBL" id="JWZX01002316">
    <property type="protein sequence ID" value="KOO29984.1"/>
    <property type="molecule type" value="Genomic_DNA"/>
</dbReference>
<reference evidence="2" key="1">
    <citation type="journal article" date="2015" name="PLoS Genet.">
        <title>Genome Sequence and Transcriptome Analyses of Chrysochromulina tobin: Metabolic Tools for Enhanced Algal Fitness in the Prominent Order Prymnesiales (Haptophyceae).</title>
        <authorList>
            <person name="Hovde B.T."/>
            <person name="Deodato C.R."/>
            <person name="Hunsperger H.M."/>
            <person name="Ryken S.A."/>
            <person name="Yost W."/>
            <person name="Jha R.K."/>
            <person name="Patterson J."/>
            <person name="Monnat R.J. Jr."/>
            <person name="Barlow S.B."/>
            <person name="Starkenburg S.R."/>
            <person name="Cattolico R.A."/>
        </authorList>
    </citation>
    <scope>NUCLEOTIDE SEQUENCE</scope>
    <source>
        <strain evidence="2">CCMP291</strain>
    </source>
</reference>
<dbReference type="InterPro" id="IPR036188">
    <property type="entry name" value="FAD/NAD-bd_sf"/>
</dbReference>
<sequence>MPPARVAVIGGGVASCSLVYAMRKHLEARQLSLTLFEMGRGLGGRAATRRTREVPKLRVDHGAPAFEVRSARFADVCESLMVSQILTRCVGAYGTLRTTGEFVAEASGLASGVVPVRYTCSDSRGMGALCDALVRGGSDPAMGAPALVDAVFNTMVGAVRRTPEGVWSLSSSTGEALGEFDWIVIGSTAIGHPRWSVTFGGEPPLVLAARGLADQALDASLAQLAQLASRPVTACLMAFEGPAAAAWARMPFMKLKVEGDATLSHVSVQRLEPALTVVVLHSTHAFATESEAVYGATSAAARLAGAKTDALVEARLVASLARLTNTFGMAANFRSPLWGPHLHRWGAAFPTAPLLPRMHAFVPSARVGFCGDFVDTGDGRGGSVEGAALSGMQMADALVEALRLDGSAASGADRCDGGKCVVL</sequence>
<dbReference type="Gene3D" id="3.50.50.60">
    <property type="entry name" value="FAD/NAD(P)-binding domain"/>
    <property type="match status" value="1"/>
</dbReference>
<comment type="caution">
    <text evidence="1">The sequence shown here is derived from an EMBL/GenBank/DDBJ whole genome shotgun (WGS) entry which is preliminary data.</text>
</comment>